<dbReference type="Pfam" id="PF12884">
    <property type="entry name" value="TORC_N"/>
    <property type="match status" value="1"/>
</dbReference>
<feature type="region of interest" description="Disordered" evidence="10">
    <location>
        <begin position="86"/>
        <end position="172"/>
    </location>
</feature>
<dbReference type="GO" id="GO:0097009">
    <property type="term" value="P:energy homeostasis"/>
    <property type="evidence" value="ECO:0007669"/>
    <property type="project" value="Ensembl"/>
</dbReference>
<dbReference type="InParanoid" id="A0A5K1V244"/>
<feature type="compositionally biased region" description="Low complexity" evidence="10">
    <location>
        <begin position="144"/>
        <end position="153"/>
    </location>
</feature>
<dbReference type="SMR" id="A0A5K1V244"/>
<sequence>MGAPPAGTRGDLLEVRSPRFHLEKKIFVIWRGEGGCGHRLCSPRRVDSQAIPGSESLRGVAPQRPPYAGAALSGCPRSLRVAACSGSRARPGSGEQPSARERGAGEGGRPGGPRRGRGGAGRTGADLGALPAARWVRGRGGSSAGSRRTTGFGRRPRRPADGRVGGGAGPAAAVSRFCPHRASAMAASPGSGSANPRKFSEKIALHTQRQAEETRAFEQLMTDLTLSRVQFQKLQQLRLTQYHGGSLPNVSQLRSSASEFQPSFHQADNVRGTRHHGLVERPSRNRFHPLHRRSGDKPGRQFDGSAFGANYSSQPLDESWPRQQPPWKDEKHPGFRLTSALNRTNSDSALHTSALSTKPQDPYGGGGQSAWPAPYMGFCDGENNGHGEVASFPGPLKEENLLNVPKPVPKQLWETKEIQSLSGRPRSCDVGGGNAFPHNGQNLGLSPFLGTLNTGGSLPDLTNLHYSTPLPASLNTTDHLFGSMSVGNSVNNIPAAVTHLGIRSSSGLQSSRSNPSIQATLNKTVLSSSLNNHPQTSVPNASALHPSLRLFSLSNPSLSTTNLSGPSRRRQPPVSPLTLSPGPEAHQGFSRQLSSTSPLAPYPTSQMVSSDRSQLSFLPTEAQAQVSPPPPYPAPQELTQPLLQQPRTPEAPAQQPQAASSLPQSDFQLLPAQGSSLTNFFPDVGFDQQSMRPGPAFPQQVPLVQQGSRELQDSFHLRPSPYSNCGSFPNTILTEDSSTSLFKDLNSALAGLPEVSLNVDTPFPLEEELQIEPLSLDGLNMLSDSSMGLLDPSVEETFRADRL</sequence>
<evidence type="ECO:0000256" key="5">
    <source>
        <dbReference type="ARBA" id="ARBA00022553"/>
    </source>
</evidence>
<dbReference type="InterPro" id="IPR024784">
    <property type="entry name" value="TORC_M"/>
</dbReference>
<evidence type="ECO:0000259" key="13">
    <source>
        <dbReference type="Pfam" id="PF12886"/>
    </source>
</evidence>
<gene>
    <name evidence="14 16" type="primary">CRTC3</name>
</gene>
<dbReference type="PANTHER" id="PTHR13589:SF4">
    <property type="entry name" value="CREB-REGULATED TRANSCRIPTION COACTIVATOR 3"/>
    <property type="match status" value="1"/>
</dbReference>
<keyword evidence="15" id="KW-1185">Reference proteome</keyword>
<reference evidence="14" key="2">
    <citation type="submission" date="2019-01" db="EMBL/GenBank/DDBJ databases">
        <authorList>
            <person name="Graves T."/>
            <person name="Eichler E.E."/>
            <person name="Wilson R.K."/>
        </authorList>
    </citation>
    <scope>NUCLEOTIDE SEQUENCE [LARGE SCALE GENOMIC DNA]</scope>
    <source>
        <strain evidence="14">17573</strain>
    </source>
</reference>
<dbReference type="Ensembl" id="ENSMMUT00000012427.4">
    <property type="protein sequence ID" value="ENSMMUP00000011655.4"/>
    <property type="gene ID" value="ENSMMUG00000008886.4"/>
</dbReference>
<reference evidence="15" key="1">
    <citation type="journal article" date="2007" name="Science">
        <title>Evolutionary and biomedical insights from the rhesus macaque genome.</title>
        <authorList>
            <person name="Gibbs R.A."/>
            <person name="Rogers J."/>
            <person name="Katze M.G."/>
            <person name="Bumgarner R."/>
            <person name="Weinstock G.M."/>
            <person name="Mardis E.R."/>
            <person name="Remington K.A."/>
            <person name="Strausberg R.L."/>
            <person name="Venter J.C."/>
            <person name="Wilson R.K."/>
            <person name="Batzer M.A."/>
            <person name="Bustamante C.D."/>
            <person name="Eichler E.E."/>
            <person name="Hahn M.W."/>
            <person name="Hardison R.C."/>
            <person name="Makova K.D."/>
            <person name="Miller W."/>
            <person name="Milosavljevic A."/>
            <person name="Palermo R.E."/>
            <person name="Siepel A."/>
            <person name="Sikela J.M."/>
            <person name="Attaway T."/>
            <person name="Bell S."/>
            <person name="Bernard K.E."/>
            <person name="Buhay C.J."/>
            <person name="Chandrabose M.N."/>
            <person name="Dao M."/>
            <person name="Davis C."/>
            <person name="Delehaunty K.D."/>
            <person name="Ding Y."/>
            <person name="Dinh H.H."/>
            <person name="Dugan-Rocha S."/>
            <person name="Fulton L.A."/>
            <person name="Gabisi R.A."/>
            <person name="Garner T.T."/>
            <person name="Godfrey J."/>
            <person name="Hawes A.C."/>
            <person name="Hernandez J."/>
            <person name="Hines S."/>
            <person name="Holder M."/>
            <person name="Hume J."/>
            <person name="Jhangiani S.N."/>
            <person name="Joshi V."/>
            <person name="Khan Z.M."/>
            <person name="Kirkness E.F."/>
            <person name="Cree A."/>
            <person name="Fowler R.G."/>
            <person name="Lee S."/>
            <person name="Lewis L.R."/>
            <person name="Li Z."/>
            <person name="Liu Y.-S."/>
            <person name="Moore S.M."/>
            <person name="Muzny D."/>
            <person name="Nazareth L.V."/>
            <person name="Ngo D.N."/>
            <person name="Okwuonu G.O."/>
            <person name="Pai G."/>
            <person name="Parker D."/>
            <person name="Paul H.A."/>
            <person name="Pfannkoch C."/>
            <person name="Pohl C.S."/>
            <person name="Rogers Y.-H.C."/>
            <person name="Ruiz S.J."/>
            <person name="Sabo A."/>
            <person name="Santibanez J."/>
            <person name="Schneider B.W."/>
            <person name="Smith S.M."/>
            <person name="Sodergren E."/>
            <person name="Svatek A.F."/>
            <person name="Utterback T.R."/>
            <person name="Vattathil S."/>
            <person name="Warren W."/>
            <person name="White C.S."/>
            <person name="Chinwalla A.T."/>
            <person name="Feng Y."/>
            <person name="Halpern A.L."/>
            <person name="Hillier L.W."/>
            <person name="Huang X."/>
            <person name="Minx P."/>
            <person name="Nelson J.O."/>
            <person name="Pepin K.H."/>
            <person name="Qin X."/>
            <person name="Sutton G.G."/>
            <person name="Venter E."/>
            <person name="Walenz B.P."/>
            <person name="Wallis J.W."/>
            <person name="Worley K.C."/>
            <person name="Yang S.-P."/>
            <person name="Jones S.M."/>
            <person name="Marra M.A."/>
            <person name="Rocchi M."/>
            <person name="Schein J.E."/>
            <person name="Baertsch R."/>
            <person name="Clarke L."/>
            <person name="Csuros M."/>
            <person name="Glasscock J."/>
            <person name="Harris R.A."/>
            <person name="Havlak P."/>
            <person name="Jackson A.R."/>
            <person name="Jiang H."/>
            <person name="Liu Y."/>
            <person name="Messina D.N."/>
            <person name="Shen Y."/>
            <person name="Song H.X.-Z."/>
            <person name="Wylie T."/>
            <person name="Zhang L."/>
            <person name="Birney E."/>
            <person name="Han K."/>
            <person name="Konkel M.K."/>
            <person name="Lee J."/>
            <person name="Smit A.F.A."/>
            <person name="Ullmer B."/>
            <person name="Wang H."/>
            <person name="Xing J."/>
            <person name="Burhans R."/>
            <person name="Cheng Z."/>
            <person name="Karro J.E."/>
            <person name="Ma J."/>
            <person name="Raney B."/>
            <person name="She X."/>
            <person name="Cox M.J."/>
            <person name="Demuth J.P."/>
            <person name="Dumas L.J."/>
            <person name="Han S.-G."/>
            <person name="Hopkins J."/>
            <person name="Karimpour-Fard A."/>
            <person name="Kim Y.H."/>
            <person name="Pollack J.R."/>
            <person name="Vinar T."/>
            <person name="Addo-Quaye C."/>
            <person name="Degenhardt J."/>
            <person name="Denby A."/>
            <person name="Hubisz M.J."/>
            <person name="Indap A."/>
            <person name="Kosiol C."/>
            <person name="Lahn B.T."/>
            <person name="Lawson H.A."/>
            <person name="Marklein A."/>
            <person name="Nielsen R."/>
            <person name="Vallender E.J."/>
            <person name="Clark A.G."/>
            <person name="Ferguson B."/>
            <person name="Hernandez R.D."/>
            <person name="Hirani K."/>
            <person name="Kehrer-Sawatzki H."/>
            <person name="Kolb J."/>
            <person name="Patil S."/>
            <person name="Pu L.-L."/>
            <person name="Ren Y."/>
            <person name="Smith D.G."/>
            <person name="Wheeler D.A."/>
            <person name="Schenck I."/>
            <person name="Ball E.V."/>
            <person name="Chen R."/>
            <person name="Cooper D.N."/>
            <person name="Giardine B."/>
            <person name="Hsu F."/>
            <person name="Kent W.J."/>
            <person name="Lesk A."/>
            <person name="Nelson D.L."/>
            <person name="O'brien W.E."/>
            <person name="Pruefer K."/>
            <person name="Stenson P.D."/>
            <person name="Wallace J.C."/>
            <person name="Ke H."/>
            <person name="Liu X.-M."/>
            <person name="Wang P."/>
            <person name="Xiang A.P."/>
            <person name="Yang F."/>
            <person name="Barber G.P."/>
            <person name="Haussler D."/>
            <person name="Karolchik D."/>
            <person name="Kern A.D."/>
            <person name="Kuhn R.M."/>
            <person name="Smith K.E."/>
            <person name="Zwieg A.S."/>
        </authorList>
    </citation>
    <scope>NUCLEOTIDE SEQUENCE [LARGE SCALE GENOMIC DNA]</scope>
    <source>
        <strain evidence="15">17573</strain>
    </source>
</reference>
<evidence type="ECO:0000256" key="1">
    <source>
        <dbReference type="ARBA" id="ARBA00004123"/>
    </source>
</evidence>
<evidence type="ECO:0000259" key="11">
    <source>
        <dbReference type="Pfam" id="PF12884"/>
    </source>
</evidence>
<evidence type="ECO:0000256" key="4">
    <source>
        <dbReference type="ARBA" id="ARBA00022490"/>
    </source>
</evidence>
<evidence type="ECO:0000256" key="3">
    <source>
        <dbReference type="ARBA" id="ARBA00007167"/>
    </source>
</evidence>
<dbReference type="ExpressionAtlas" id="A0A5K1V244">
    <property type="expression patterns" value="baseline"/>
</dbReference>
<evidence type="ECO:0000313" key="16">
    <source>
        <dbReference type="VGNC" id="VGNC:71584"/>
    </source>
</evidence>
<evidence type="ECO:0000313" key="15">
    <source>
        <dbReference type="Proteomes" id="UP000006718"/>
    </source>
</evidence>
<evidence type="ECO:0000256" key="10">
    <source>
        <dbReference type="SAM" id="MobiDB-lite"/>
    </source>
</evidence>
<feature type="region of interest" description="Disordered" evidence="10">
    <location>
        <begin position="349"/>
        <end position="369"/>
    </location>
</feature>
<evidence type="ECO:0000259" key="12">
    <source>
        <dbReference type="Pfam" id="PF12885"/>
    </source>
</evidence>
<dbReference type="GO" id="GO:0005829">
    <property type="term" value="C:cytosol"/>
    <property type="evidence" value="ECO:0007669"/>
    <property type="project" value="Ensembl"/>
</dbReference>
<dbReference type="GO" id="GO:0045944">
    <property type="term" value="P:positive regulation of transcription by RNA polymerase II"/>
    <property type="evidence" value="ECO:0000318"/>
    <property type="project" value="GO_Central"/>
</dbReference>
<dbReference type="GeneTree" id="ENSGT00390000010652"/>
<feature type="domain" description="Transducer of regulated CREB activity C-terminal" evidence="13">
    <location>
        <begin position="729"/>
        <end position="803"/>
    </location>
</feature>
<feature type="region of interest" description="Disordered" evidence="10">
    <location>
        <begin position="559"/>
        <end position="615"/>
    </location>
</feature>
<reference evidence="14" key="3">
    <citation type="submission" date="2025-08" db="UniProtKB">
        <authorList>
            <consortium name="Ensembl"/>
        </authorList>
    </citation>
    <scope>IDENTIFICATION</scope>
    <source>
        <strain evidence="14">17573</strain>
    </source>
</reference>
<dbReference type="GO" id="GO:0071320">
    <property type="term" value="P:cellular response to cAMP"/>
    <property type="evidence" value="ECO:0000318"/>
    <property type="project" value="GO_Central"/>
</dbReference>
<dbReference type="GO" id="GO:0003713">
    <property type="term" value="F:transcription coactivator activity"/>
    <property type="evidence" value="ECO:0000318"/>
    <property type="project" value="GO_Central"/>
</dbReference>
<feature type="region of interest" description="Disordered" evidence="10">
    <location>
        <begin position="287"/>
        <end position="334"/>
    </location>
</feature>
<dbReference type="STRING" id="9544.ENSMMUP00000011655"/>
<keyword evidence="6" id="KW-0805">Transcription regulation</keyword>
<dbReference type="GO" id="GO:0042116">
    <property type="term" value="P:macrophage activation"/>
    <property type="evidence" value="ECO:0007669"/>
    <property type="project" value="Ensembl"/>
</dbReference>
<proteinExistence type="inferred from homology"/>
<comment type="similarity">
    <text evidence="3">Belongs to the TORC family.</text>
</comment>
<feature type="domain" description="Transducer of regulated CREB activity middle" evidence="12">
    <location>
        <begin position="343"/>
        <end position="505"/>
    </location>
</feature>
<keyword evidence="5" id="KW-0597">Phosphoprotein</keyword>
<dbReference type="FunCoup" id="A0A5K1V244">
    <property type="interactions" value="3169"/>
</dbReference>
<comment type="subcellular location">
    <subcellularLocation>
        <location evidence="2">Cytoplasm</location>
    </subcellularLocation>
    <subcellularLocation>
        <location evidence="1">Nucleus</location>
    </subcellularLocation>
</comment>
<dbReference type="GO" id="GO:0071878">
    <property type="term" value="P:negative regulation of adenylate cyclase-activating adrenergic receptor signaling pathway"/>
    <property type="evidence" value="ECO:0000318"/>
    <property type="project" value="GO_Central"/>
</dbReference>
<dbReference type="GO" id="GO:0050995">
    <property type="term" value="P:negative regulation of lipid catabolic process"/>
    <property type="evidence" value="ECO:0007669"/>
    <property type="project" value="Ensembl"/>
</dbReference>
<dbReference type="GO" id="GO:0016042">
    <property type="term" value="P:lipid catabolic process"/>
    <property type="evidence" value="ECO:0007669"/>
    <property type="project" value="Ensembl"/>
</dbReference>
<dbReference type="AlphaFoldDB" id="A0A5K1V244"/>
<accession>A0A5K1V244</accession>
<dbReference type="OMA" id="LPHNGQN"/>
<evidence type="ECO:0000313" key="14">
    <source>
        <dbReference type="Ensembl" id="ENSMMUP00000011655.4"/>
    </source>
</evidence>
<dbReference type="Pfam" id="PF12885">
    <property type="entry name" value="TORC_M"/>
    <property type="match status" value="1"/>
</dbReference>
<dbReference type="GO" id="GO:0008140">
    <property type="term" value="F:cAMP response element binding protein binding"/>
    <property type="evidence" value="ECO:0000318"/>
    <property type="project" value="GO_Central"/>
</dbReference>
<feature type="compositionally biased region" description="Polar residues" evidence="10">
    <location>
        <begin position="589"/>
        <end position="615"/>
    </location>
</feature>
<dbReference type="InterPro" id="IPR024786">
    <property type="entry name" value="TORC"/>
</dbReference>
<evidence type="ECO:0000256" key="6">
    <source>
        <dbReference type="ARBA" id="ARBA00023015"/>
    </source>
</evidence>
<dbReference type="GO" id="GO:0051289">
    <property type="term" value="P:protein homotetramerization"/>
    <property type="evidence" value="ECO:0007669"/>
    <property type="project" value="InterPro"/>
</dbReference>
<evidence type="ECO:0000256" key="7">
    <source>
        <dbReference type="ARBA" id="ARBA00023159"/>
    </source>
</evidence>
<keyword evidence="7" id="KW-0010">Activator</keyword>
<dbReference type="GO" id="GO:0005654">
    <property type="term" value="C:nucleoplasm"/>
    <property type="evidence" value="ECO:0007669"/>
    <property type="project" value="Ensembl"/>
</dbReference>
<dbReference type="InterPro" id="IPR024785">
    <property type="entry name" value="TORC_C"/>
</dbReference>
<keyword evidence="9" id="KW-0539">Nucleus</keyword>
<dbReference type="Bgee" id="ENSMMUG00000008886">
    <property type="expression patterns" value="Expressed in adipose tissue and 21 other cell types or tissues"/>
</dbReference>
<organism evidence="14 15">
    <name type="scientific">Macaca mulatta</name>
    <name type="common">Rhesus macaque</name>
    <dbReference type="NCBI Taxonomy" id="9544"/>
    <lineage>
        <taxon>Eukaryota</taxon>
        <taxon>Metazoa</taxon>
        <taxon>Chordata</taxon>
        <taxon>Craniata</taxon>
        <taxon>Vertebrata</taxon>
        <taxon>Euteleostomi</taxon>
        <taxon>Mammalia</taxon>
        <taxon>Eutheria</taxon>
        <taxon>Euarchontoglires</taxon>
        <taxon>Primates</taxon>
        <taxon>Haplorrhini</taxon>
        <taxon>Catarrhini</taxon>
        <taxon>Cercopithecidae</taxon>
        <taxon>Cercopithecinae</taxon>
        <taxon>Macaca</taxon>
    </lineage>
</organism>
<name>A0A5K1V244_MACMU</name>
<evidence type="ECO:0000256" key="9">
    <source>
        <dbReference type="ARBA" id="ARBA00023242"/>
    </source>
</evidence>
<dbReference type="PANTHER" id="PTHR13589">
    <property type="entry name" value="CREB-REGULATED TRANSCRIPTION COACTIVATOR"/>
    <property type="match status" value="1"/>
</dbReference>
<dbReference type="InterPro" id="IPR024783">
    <property type="entry name" value="TORC_N"/>
</dbReference>
<dbReference type="VGNC" id="VGNC:71584">
    <property type="gene designation" value="CRTC3"/>
</dbReference>
<evidence type="ECO:0000256" key="2">
    <source>
        <dbReference type="ARBA" id="ARBA00004496"/>
    </source>
</evidence>
<feature type="domain" description="Transducer of regulated CREB activity N-terminal" evidence="11">
    <location>
        <begin position="195"/>
        <end position="248"/>
    </location>
</feature>
<dbReference type="VEuPathDB" id="HostDB:ENSMMUG00000008886"/>
<dbReference type="GO" id="GO:0005737">
    <property type="term" value="C:cytoplasm"/>
    <property type="evidence" value="ECO:0000318"/>
    <property type="project" value="GO_Central"/>
</dbReference>
<dbReference type="Pfam" id="PF12886">
    <property type="entry name" value="TORC_C"/>
    <property type="match status" value="1"/>
</dbReference>
<feature type="compositionally biased region" description="Polar residues" evidence="10">
    <location>
        <begin position="349"/>
        <end position="359"/>
    </location>
</feature>
<keyword evidence="4" id="KW-0963">Cytoplasm</keyword>
<reference evidence="14" key="4">
    <citation type="submission" date="2025-09" db="UniProtKB">
        <authorList>
            <consortium name="Ensembl"/>
        </authorList>
    </citation>
    <scope>IDENTIFICATION</scope>
    <source>
        <strain evidence="14">17573</strain>
    </source>
</reference>
<protein>
    <submittedName>
        <fullName evidence="14">CREB regulated transcription coactivator 3</fullName>
    </submittedName>
</protein>
<dbReference type="Proteomes" id="UP000006718">
    <property type="component" value="Chromosome 7"/>
</dbReference>
<dbReference type="GO" id="GO:0005634">
    <property type="term" value="C:nucleus"/>
    <property type="evidence" value="ECO:0000318"/>
    <property type="project" value="GO_Central"/>
</dbReference>
<keyword evidence="8" id="KW-0804">Transcription</keyword>
<dbReference type="PaxDb" id="9544-ENSMMUP00000011655"/>
<evidence type="ECO:0000256" key="8">
    <source>
        <dbReference type="ARBA" id="ARBA00023163"/>
    </source>
</evidence>